<keyword evidence="4" id="KW-0808">Transferase</keyword>
<feature type="transmembrane region" description="Helical" evidence="8">
    <location>
        <begin position="276"/>
        <end position="298"/>
    </location>
</feature>
<dbReference type="GO" id="GO:0016763">
    <property type="term" value="F:pentosyltransferase activity"/>
    <property type="evidence" value="ECO:0007669"/>
    <property type="project" value="TreeGrafter"/>
</dbReference>
<evidence type="ECO:0000256" key="8">
    <source>
        <dbReference type="SAM" id="Phobius"/>
    </source>
</evidence>
<evidence type="ECO:0000256" key="7">
    <source>
        <dbReference type="ARBA" id="ARBA00023136"/>
    </source>
</evidence>
<dbReference type="eggNOG" id="COG1807">
    <property type="taxonomic scope" value="Bacteria"/>
</dbReference>
<evidence type="ECO:0000256" key="6">
    <source>
        <dbReference type="ARBA" id="ARBA00022989"/>
    </source>
</evidence>
<feature type="transmembrane region" description="Helical" evidence="8">
    <location>
        <begin position="399"/>
        <end position="418"/>
    </location>
</feature>
<evidence type="ECO:0000256" key="1">
    <source>
        <dbReference type="ARBA" id="ARBA00004651"/>
    </source>
</evidence>
<keyword evidence="2" id="KW-1003">Cell membrane</keyword>
<dbReference type="InterPro" id="IPR038731">
    <property type="entry name" value="RgtA/B/C-like"/>
</dbReference>
<dbReference type="Pfam" id="PF13231">
    <property type="entry name" value="PMT_2"/>
    <property type="match status" value="1"/>
</dbReference>
<accession>K4LEQ8</accession>
<keyword evidence="7 8" id="KW-0472">Membrane</keyword>
<feature type="domain" description="Glycosyltransferase RgtA/B/C/D-like" evidence="9">
    <location>
        <begin position="115"/>
        <end position="251"/>
    </location>
</feature>
<proteinExistence type="predicted"/>
<dbReference type="InterPro" id="IPR050297">
    <property type="entry name" value="LipidA_mod_glycosyltrf_83"/>
</dbReference>
<dbReference type="KEGG" id="tpz:Tph_c02180"/>
<dbReference type="PANTHER" id="PTHR33908">
    <property type="entry name" value="MANNOSYLTRANSFERASE YKCB-RELATED"/>
    <property type="match status" value="1"/>
</dbReference>
<dbReference type="AlphaFoldDB" id="K4LEQ8"/>
<protein>
    <recommendedName>
        <fullName evidence="9">Glycosyltransferase RgtA/B/C/D-like domain-containing protein</fullName>
    </recommendedName>
</protein>
<feature type="transmembrane region" description="Helical" evidence="8">
    <location>
        <begin position="368"/>
        <end position="387"/>
    </location>
</feature>
<dbReference type="GO" id="GO:0005886">
    <property type="term" value="C:plasma membrane"/>
    <property type="evidence" value="ECO:0007669"/>
    <property type="project" value="UniProtKB-SubCell"/>
</dbReference>
<feature type="transmembrane region" description="Helical" evidence="8">
    <location>
        <begin position="219"/>
        <end position="241"/>
    </location>
</feature>
<dbReference type="PANTHER" id="PTHR33908:SF11">
    <property type="entry name" value="MEMBRANE PROTEIN"/>
    <property type="match status" value="1"/>
</dbReference>
<gene>
    <name evidence="10" type="ordered locus">Tph_c02180</name>
</gene>
<keyword evidence="6 8" id="KW-1133">Transmembrane helix</keyword>
<dbReference type="EMBL" id="CP003732">
    <property type="protein sequence ID" value="AFV10465.1"/>
    <property type="molecule type" value="Genomic_DNA"/>
</dbReference>
<evidence type="ECO:0000256" key="3">
    <source>
        <dbReference type="ARBA" id="ARBA00022676"/>
    </source>
</evidence>
<evidence type="ECO:0000256" key="4">
    <source>
        <dbReference type="ARBA" id="ARBA00022679"/>
    </source>
</evidence>
<feature type="transmembrane region" description="Helical" evidence="8">
    <location>
        <begin position="424"/>
        <end position="445"/>
    </location>
</feature>
<organism evidence="10 11">
    <name type="scientific">Thermacetogenium phaeum (strain ATCC BAA-254 / DSM 26808 / PB)</name>
    <dbReference type="NCBI Taxonomy" id="1089553"/>
    <lineage>
        <taxon>Bacteria</taxon>
        <taxon>Bacillati</taxon>
        <taxon>Bacillota</taxon>
        <taxon>Clostridia</taxon>
        <taxon>Thermoanaerobacterales</taxon>
        <taxon>Thermoanaerobacteraceae</taxon>
        <taxon>Thermacetogenium</taxon>
    </lineage>
</organism>
<evidence type="ECO:0000259" key="9">
    <source>
        <dbReference type="Pfam" id="PF13231"/>
    </source>
</evidence>
<evidence type="ECO:0000313" key="11">
    <source>
        <dbReference type="Proteomes" id="UP000000467"/>
    </source>
</evidence>
<feature type="transmembrane region" description="Helical" evidence="8">
    <location>
        <begin position="44"/>
        <end position="63"/>
    </location>
</feature>
<name>K4LEQ8_THEPS</name>
<feature type="transmembrane region" description="Helical" evidence="8">
    <location>
        <begin position="137"/>
        <end position="155"/>
    </location>
</feature>
<dbReference type="GO" id="GO:0009103">
    <property type="term" value="P:lipopolysaccharide biosynthetic process"/>
    <property type="evidence" value="ECO:0007669"/>
    <property type="project" value="UniProtKB-ARBA"/>
</dbReference>
<evidence type="ECO:0000256" key="5">
    <source>
        <dbReference type="ARBA" id="ARBA00022692"/>
    </source>
</evidence>
<reference evidence="10 11" key="1">
    <citation type="journal article" date="2012" name="BMC Genomics">
        <title>Genome-guided analysis of physiological and morphological traits of the fermentative acetate oxidizer Thermacetogenium phaeum.</title>
        <authorList>
            <person name="Oehler D."/>
            <person name="Poehlein A."/>
            <person name="Leimbach A."/>
            <person name="Muller N."/>
            <person name="Daniel R."/>
            <person name="Gottschalk G."/>
            <person name="Schink B."/>
        </authorList>
    </citation>
    <scope>NUCLEOTIDE SEQUENCE [LARGE SCALE GENOMIC DNA]</scope>
    <source>
        <strain evidence="11">ATCC BAA-254 / DSM 26808 / PB</strain>
    </source>
</reference>
<evidence type="ECO:0000313" key="10">
    <source>
        <dbReference type="EMBL" id="AFV10465.1"/>
    </source>
</evidence>
<dbReference type="STRING" id="1089553.Tph_c02180"/>
<feature type="transmembrane region" description="Helical" evidence="8">
    <location>
        <begin position="452"/>
        <end position="471"/>
    </location>
</feature>
<dbReference type="Proteomes" id="UP000000467">
    <property type="component" value="Chromosome"/>
</dbReference>
<keyword evidence="11" id="KW-1185">Reference proteome</keyword>
<sequence>MNLGGIPVMERFGRSRELKGGAGRARGVRSGAGRRAGAPLRLSVPLLGVLAVAAFALCFWHSYYDSAFMGLIYNDAQDYASIARNVASGRGLISQYLTPLSLAHFGVPQPDVWRAPLWPLLLAAFQRVFGFIDEASALAGGFCFAAGAALTFLLGRRWFNTPVALAAAALCAFSGQLLSFSISGLTEPLAVLLMAGWLYLLTAAPLSPWGPFLAGLGGGVFYLARYNALLFFLPALVYLWWVRRPRREPRPDLGAPFGAGRKGDALQGAAGGRRRAAFAAPAALFVLGFLLAAGPWLWRNCALTGNPFFSLQQYEPVMFTRTYPEYSLYRRAEIVDVAGFLLSHLEEVGEKVAAGWGEFAGGFWKPEFTGVALPVFILFLLSLALPLDASFPAQRGVRPLLISCFLLQLAALLPLHYIPRLFIIFAPLYAIYACGAVWQLAAGGLRLLRLPAVSAAVLAAALLAAFTISGVRANYPDFHPEPPGPHPRSLRAEAISDVRRALSPDRVVVSDSGHIFAWYGERYALKLPYSPADLPEVARLAPVGALFLSNWITWNSPDADPAWVEVYLSRPPALHGLRLAKVYPDGSLLYLAD</sequence>
<keyword evidence="5 8" id="KW-0812">Transmembrane</keyword>
<dbReference type="HOGENOM" id="CLU_519651_0_0_9"/>
<evidence type="ECO:0000256" key="2">
    <source>
        <dbReference type="ARBA" id="ARBA00022475"/>
    </source>
</evidence>
<keyword evidence="3" id="KW-0328">Glycosyltransferase</keyword>
<comment type="subcellular location">
    <subcellularLocation>
        <location evidence="1">Cell membrane</location>
        <topology evidence="1">Multi-pass membrane protein</topology>
    </subcellularLocation>
</comment>